<sequence>MGRAIDGRAAKRVENDDDDDDDDGGGCNCSIVHTQSSSNRRSKDIAVAILSLADQIHRQSRSLRSSASLRIFEASSKPALRFLGK</sequence>
<reference evidence="2" key="1">
    <citation type="journal article" date="2023" name="bioRxiv">
        <title>Improved chromosome-level genome assembly for marigold (Tagetes erecta).</title>
        <authorList>
            <person name="Jiang F."/>
            <person name="Yuan L."/>
            <person name="Wang S."/>
            <person name="Wang H."/>
            <person name="Xu D."/>
            <person name="Wang A."/>
            <person name="Fan W."/>
        </authorList>
    </citation>
    <scope>NUCLEOTIDE SEQUENCE</scope>
    <source>
        <strain evidence="2">WSJ</strain>
        <tissue evidence="2">Leaf</tissue>
    </source>
</reference>
<feature type="region of interest" description="Disordered" evidence="1">
    <location>
        <begin position="1"/>
        <end position="26"/>
    </location>
</feature>
<dbReference type="EMBL" id="JAUHHV010000007">
    <property type="protein sequence ID" value="KAK1418201.1"/>
    <property type="molecule type" value="Genomic_DNA"/>
</dbReference>
<dbReference type="AlphaFoldDB" id="A0AAD8NRK8"/>
<proteinExistence type="predicted"/>
<keyword evidence="3" id="KW-1185">Reference proteome</keyword>
<accession>A0AAD8NRK8</accession>
<name>A0AAD8NRK8_TARER</name>
<gene>
    <name evidence="2" type="ORF">QVD17_27344</name>
</gene>
<protein>
    <submittedName>
        <fullName evidence="2">Uncharacterized protein</fullName>
    </submittedName>
</protein>
<comment type="caution">
    <text evidence="2">The sequence shown here is derived from an EMBL/GenBank/DDBJ whole genome shotgun (WGS) entry which is preliminary data.</text>
</comment>
<feature type="compositionally biased region" description="Acidic residues" evidence="1">
    <location>
        <begin position="15"/>
        <end position="24"/>
    </location>
</feature>
<organism evidence="2 3">
    <name type="scientific">Tagetes erecta</name>
    <name type="common">African marigold</name>
    <dbReference type="NCBI Taxonomy" id="13708"/>
    <lineage>
        <taxon>Eukaryota</taxon>
        <taxon>Viridiplantae</taxon>
        <taxon>Streptophyta</taxon>
        <taxon>Embryophyta</taxon>
        <taxon>Tracheophyta</taxon>
        <taxon>Spermatophyta</taxon>
        <taxon>Magnoliopsida</taxon>
        <taxon>eudicotyledons</taxon>
        <taxon>Gunneridae</taxon>
        <taxon>Pentapetalae</taxon>
        <taxon>asterids</taxon>
        <taxon>campanulids</taxon>
        <taxon>Asterales</taxon>
        <taxon>Asteraceae</taxon>
        <taxon>Asteroideae</taxon>
        <taxon>Heliantheae alliance</taxon>
        <taxon>Tageteae</taxon>
        <taxon>Tagetes</taxon>
    </lineage>
</organism>
<evidence type="ECO:0000313" key="3">
    <source>
        <dbReference type="Proteomes" id="UP001229421"/>
    </source>
</evidence>
<feature type="compositionally biased region" description="Basic and acidic residues" evidence="1">
    <location>
        <begin position="1"/>
        <end position="14"/>
    </location>
</feature>
<dbReference type="Proteomes" id="UP001229421">
    <property type="component" value="Unassembled WGS sequence"/>
</dbReference>
<evidence type="ECO:0000313" key="2">
    <source>
        <dbReference type="EMBL" id="KAK1418201.1"/>
    </source>
</evidence>
<evidence type="ECO:0000256" key="1">
    <source>
        <dbReference type="SAM" id="MobiDB-lite"/>
    </source>
</evidence>